<evidence type="ECO:0000256" key="2">
    <source>
        <dbReference type="ARBA" id="ARBA00022438"/>
    </source>
</evidence>
<dbReference type="PANTHER" id="PTHR11963:SF20">
    <property type="entry name" value="PEPTIDASE B"/>
    <property type="match status" value="1"/>
</dbReference>
<feature type="domain" description="Cytosol aminopeptidase" evidence="6">
    <location>
        <begin position="309"/>
        <end position="316"/>
    </location>
</feature>
<dbReference type="CDD" id="cd00433">
    <property type="entry name" value="Peptidase_M17"/>
    <property type="match status" value="1"/>
</dbReference>
<evidence type="ECO:0000313" key="8">
    <source>
        <dbReference type="Proteomes" id="UP001317963"/>
    </source>
</evidence>
<dbReference type="PRINTS" id="PR00481">
    <property type="entry name" value="LAMNOPPTDASE"/>
</dbReference>
<dbReference type="RefSeq" id="WP_279241669.1">
    <property type="nucleotide sequence ID" value="NZ_CP036501.1"/>
</dbReference>
<organism evidence="7 8">
    <name type="scientific">Candidatus Paraluminiphilus aquimaris</name>
    <dbReference type="NCBI Taxonomy" id="2518994"/>
    <lineage>
        <taxon>Bacteria</taxon>
        <taxon>Pseudomonadati</taxon>
        <taxon>Pseudomonadota</taxon>
        <taxon>Gammaproteobacteria</taxon>
        <taxon>Cellvibrionales</taxon>
        <taxon>Halieaceae</taxon>
        <taxon>Candidatus Paraluminiphilus</taxon>
    </lineage>
</organism>
<sequence>MYITPPDSSLSGTSFIESAENPTPIELVKTADFNGREASLDAYQKASLKRQDFSAAKGQRAWLKCGDQFKVLVGWDGQDDLATLGGLPLLLTEGDYYLETPVSDLQLIGWGMGSYQFNRYKKASRAPARLVMPEGVDSKRVINTTRSVALCRDLINTPAQDMAPSHLEAESRDMAAHFGANISVTVGDELLAAGCGAIHAVGRAADDAPRLIDLTWGDENAPKITIVGKGVTFDSGGLDMKPGSAMRMMKKDMGGAANAIGLAYLIMAEQLPVRLRLLVPTAENAISGNAFRPGDILHTHKGLTVEIDNTDAEGRLLLCDALSIATEDKPDAIFDYATLTGSARSAVGAEVSAMFCNSDALADSISHSGRDTDDPVWRMPLHGDYNHMLNSKVADMVNCAPSPYAGAITAALFLERFVDDMPWMHFDINAFNTRSRPGHPEGGEAMALRAVFDYLRRTYA</sequence>
<dbReference type="InterPro" id="IPR048816">
    <property type="entry name" value="Peptidase_M17_N_1"/>
</dbReference>
<protein>
    <submittedName>
        <fullName evidence="7">Leucyl aminopeptidase family protein</fullName>
    </submittedName>
</protein>
<dbReference type="PROSITE" id="PS00631">
    <property type="entry name" value="CYTOSOL_AP"/>
    <property type="match status" value="1"/>
</dbReference>
<dbReference type="InterPro" id="IPR011356">
    <property type="entry name" value="Leucine_aapep/pepB"/>
</dbReference>
<dbReference type="Gene3D" id="3.40.630.10">
    <property type="entry name" value="Zn peptidases"/>
    <property type="match status" value="1"/>
</dbReference>
<proteinExistence type="inferred from homology"/>
<keyword evidence="8" id="KW-1185">Reference proteome</keyword>
<name>A0ABY6Q7C7_9GAMM</name>
<accession>A0ABY6Q7C7</accession>
<dbReference type="GO" id="GO:0004177">
    <property type="term" value="F:aminopeptidase activity"/>
    <property type="evidence" value="ECO:0007669"/>
    <property type="project" value="UniProtKB-KW"/>
</dbReference>
<dbReference type="PANTHER" id="PTHR11963">
    <property type="entry name" value="LEUCINE AMINOPEPTIDASE-RELATED"/>
    <property type="match status" value="1"/>
</dbReference>
<dbReference type="SUPFAM" id="SSF53187">
    <property type="entry name" value="Zn-dependent exopeptidases"/>
    <property type="match status" value="1"/>
</dbReference>
<dbReference type="InterPro" id="IPR043472">
    <property type="entry name" value="Macro_dom-like"/>
</dbReference>
<keyword evidence="4" id="KW-0378">Hydrolase</keyword>
<keyword evidence="5" id="KW-0464">Manganese</keyword>
<reference evidence="7 8" key="1">
    <citation type="submission" date="2019-02" db="EMBL/GenBank/DDBJ databases">
        <title>Halieaceae_genomes.</title>
        <authorList>
            <person name="Li S.-H."/>
        </authorList>
    </citation>
    <scope>NUCLEOTIDE SEQUENCE [LARGE SCALE GENOMIC DNA]</scope>
    <source>
        <strain evidence="7 8">JH123</strain>
    </source>
</reference>
<keyword evidence="3" id="KW-0645">Protease</keyword>
<dbReference type="Pfam" id="PF00883">
    <property type="entry name" value="Peptidase_M17"/>
    <property type="match status" value="1"/>
</dbReference>
<evidence type="ECO:0000256" key="5">
    <source>
        <dbReference type="ARBA" id="ARBA00023211"/>
    </source>
</evidence>
<comment type="similarity">
    <text evidence="1">Belongs to the peptidase M17 family.</text>
</comment>
<evidence type="ECO:0000259" key="6">
    <source>
        <dbReference type="PROSITE" id="PS00631"/>
    </source>
</evidence>
<dbReference type="InterPro" id="IPR000819">
    <property type="entry name" value="Peptidase_M17_C"/>
</dbReference>
<evidence type="ECO:0000256" key="4">
    <source>
        <dbReference type="ARBA" id="ARBA00022801"/>
    </source>
</evidence>
<evidence type="ECO:0000256" key="3">
    <source>
        <dbReference type="ARBA" id="ARBA00022670"/>
    </source>
</evidence>
<evidence type="ECO:0000256" key="1">
    <source>
        <dbReference type="ARBA" id="ARBA00009528"/>
    </source>
</evidence>
<gene>
    <name evidence="7" type="ORF">E0F26_10785</name>
</gene>
<dbReference type="Gene3D" id="3.40.220.10">
    <property type="entry name" value="Leucine Aminopeptidase, subunit E, domain 1"/>
    <property type="match status" value="1"/>
</dbReference>
<dbReference type="Pfam" id="PF21337">
    <property type="entry name" value="Peptidase_M17_N_1"/>
    <property type="match status" value="1"/>
</dbReference>
<dbReference type="EMBL" id="CP036501">
    <property type="protein sequence ID" value="UZP75192.1"/>
    <property type="molecule type" value="Genomic_DNA"/>
</dbReference>
<dbReference type="Proteomes" id="UP001317963">
    <property type="component" value="Chromosome"/>
</dbReference>
<keyword evidence="2 7" id="KW-0031">Aminopeptidase</keyword>
<evidence type="ECO:0000313" key="7">
    <source>
        <dbReference type="EMBL" id="UZP75192.1"/>
    </source>
</evidence>